<comment type="caution">
    <text evidence="3">The sequence shown here is derived from an EMBL/GenBank/DDBJ whole genome shotgun (WGS) entry which is preliminary data.</text>
</comment>
<dbReference type="PANTHER" id="PTHR21240:SF28">
    <property type="entry name" value="ISO-OROTATE DECARBOXYLASE (EUROFUNG)"/>
    <property type="match status" value="1"/>
</dbReference>
<gene>
    <name evidence="3" type="ORF">ESZ91_08495</name>
</gene>
<dbReference type="Proteomes" id="UP000291269">
    <property type="component" value="Unassembled WGS sequence"/>
</dbReference>
<dbReference type="GO" id="GO:0016787">
    <property type="term" value="F:hydrolase activity"/>
    <property type="evidence" value="ECO:0007669"/>
    <property type="project" value="InterPro"/>
</dbReference>
<dbReference type="InterPro" id="IPR006680">
    <property type="entry name" value="Amidohydro-rel"/>
</dbReference>
<dbReference type="SUPFAM" id="SSF51556">
    <property type="entry name" value="Metallo-dependent hydrolases"/>
    <property type="match status" value="1"/>
</dbReference>
<dbReference type="GO" id="GO:0019748">
    <property type="term" value="P:secondary metabolic process"/>
    <property type="evidence" value="ECO:0007669"/>
    <property type="project" value="TreeGrafter"/>
</dbReference>
<accession>A0A4Q2KEV5</accession>
<dbReference type="RefSeq" id="WP_129226161.1">
    <property type="nucleotide sequence ID" value="NZ_SDOZ01000002.1"/>
</dbReference>
<dbReference type="GO" id="GO:0016831">
    <property type="term" value="F:carboxy-lyase activity"/>
    <property type="evidence" value="ECO:0007669"/>
    <property type="project" value="InterPro"/>
</dbReference>
<dbReference type="GO" id="GO:0005737">
    <property type="term" value="C:cytoplasm"/>
    <property type="evidence" value="ECO:0007669"/>
    <property type="project" value="TreeGrafter"/>
</dbReference>
<evidence type="ECO:0000256" key="1">
    <source>
        <dbReference type="ARBA" id="ARBA00023239"/>
    </source>
</evidence>
<keyword evidence="4" id="KW-1185">Reference proteome</keyword>
<evidence type="ECO:0000313" key="3">
    <source>
        <dbReference type="EMBL" id="RXZ62420.1"/>
    </source>
</evidence>
<organism evidence="3 4">
    <name type="scientific">Candidatus Borkfalkia ceftriaxoniphila</name>
    <dbReference type="NCBI Taxonomy" id="2508949"/>
    <lineage>
        <taxon>Bacteria</taxon>
        <taxon>Bacillati</taxon>
        <taxon>Bacillota</taxon>
        <taxon>Clostridia</taxon>
        <taxon>Christensenellales</taxon>
        <taxon>Christensenellaceae</taxon>
        <taxon>Candidatus Borkfalkia</taxon>
    </lineage>
</organism>
<sequence>MLIDFHTHIYPEKLASRTVETLGAKAHIPHYTDGTLGSLTALMDREGVDRFVLLHIATSPKNEGNVNAFARQTNSARHPSFGSVHPDSARWKEELLALKEAGVKGVKFHNEYQNFFADDEKAFPVYAECGRLGLAMLFHGGADLAFSPPEKCSPARMARAAKAFPSANFIFAHLGGMRSAKESVEFLAPLANVFTDTAFSSQYVPLSAGREVIEAFGAERVLFGTDCPWDTPARTLAYLKAMRLPPLWEEKIFYGNALQILED</sequence>
<feature type="domain" description="Amidohydrolase-related" evidence="2">
    <location>
        <begin position="3"/>
        <end position="261"/>
    </location>
</feature>
<proteinExistence type="predicted"/>
<name>A0A4Q2KEV5_9FIRM</name>
<dbReference type="PANTHER" id="PTHR21240">
    <property type="entry name" value="2-AMINO-3-CARBOXYLMUCONATE-6-SEMIALDEHYDE DECARBOXYLASE"/>
    <property type="match status" value="1"/>
</dbReference>
<protein>
    <recommendedName>
        <fullName evidence="2">Amidohydrolase-related domain-containing protein</fullName>
    </recommendedName>
</protein>
<dbReference type="Gene3D" id="3.20.20.140">
    <property type="entry name" value="Metal-dependent hydrolases"/>
    <property type="match status" value="1"/>
</dbReference>
<keyword evidence="1" id="KW-0456">Lyase</keyword>
<dbReference type="Pfam" id="PF04909">
    <property type="entry name" value="Amidohydro_2"/>
    <property type="match status" value="1"/>
</dbReference>
<reference evidence="3 4" key="1">
    <citation type="journal article" date="2019" name="Gut">
        <title>Antibiotics-induced monodominance of a novel gut bacterial order.</title>
        <authorList>
            <person name="Hildebrand F."/>
            <person name="Moitinho-Silva L."/>
            <person name="Blasche S."/>
            <person name="Jahn M.T."/>
            <person name="Gossmann T.I."/>
            <person name="Heuerta-Cepas J."/>
            <person name="Hercog R."/>
            <person name="Luetge M."/>
            <person name="Bahram M."/>
            <person name="Pryszlak A."/>
            <person name="Alves R.J."/>
            <person name="Waszak S.M."/>
            <person name="Zhu A."/>
            <person name="Ye L."/>
            <person name="Costea P.I."/>
            <person name="Aalvink S."/>
            <person name="Belzer C."/>
            <person name="Forslund S.K."/>
            <person name="Sunagawa S."/>
            <person name="Hentschel U."/>
            <person name="Merten C."/>
            <person name="Patil K.R."/>
            <person name="Benes V."/>
            <person name="Bork P."/>
        </authorList>
    </citation>
    <scope>NUCLEOTIDE SEQUENCE [LARGE SCALE GENOMIC DNA]</scope>
    <source>
        <strain evidence="3 4">HDS1380</strain>
    </source>
</reference>
<dbReference type="EMBL" id="SDOZ01000002">
    <property type="protein sequence ID" value="RXZ62420.1"/>
    <property type="molecule type" value="Genomic_DNA"/>
</dbReference>
<dbReference type="AlphaFoldDB" id="A0A4Q2KEV5"/>
<dbReference type="OrthoDB" id="9771932at2"/>
<dbReference type="InterPro" id="IPR032466">
    <property type="entry name" value="Metal_Hydrolase"/>
</dbReference>
<dbReference type="CDD" id="cd01292">
    <property type="entry name" value="metallo-dependent_hydrolases"/>
    <property type="match status" value="1"/>
</dbReference>
<evidence type="ECO:0000259" key="2">
    <source>
        <dbReference type="Pfam" id="PF04909"/>
    </source>
</evidence>
<evidence type="ECO:0000313" key="4">
    <source>
        <dbReference type="Proteomes" id="UP000291269"/>
    </source>
</evidence>
<dbReference type="InterPro" id="IPR032465">
    <property type="entry name" value="ACMSD"/>
</dbReference>